<name>A0A7D6ZK83_9NOCA</name>
<dbReference type="InterPro" id="IPR041261">
    <property type="entry name" value="R2K_2"/>
</dbReference>
<dbReference type="Proteomes" id="UP000515512">
    <property type="component" value="Chromosome"/>
</dbReference>
<dbReference type="RefSeq" id="WP_181583872.1">
    <property type="nucleotide sequence ID" value="NZ_CP059399.1"/>
</dbReference>
<dbReference type="EMBL" id="CP059399">
    <property type="protein sequence ID" value="QLY32707.1"/>
    <property type="molecule type" value="Genomic_DNA"/>
</dbReference>
<evidence type="ECO:0000259" key="1">
    <source>
        <dbReference type="Pfam" id="PF18299"/>
    </source>
</evidence>
<proteinExistence type="predicted"/>
<dbReference type="KEGG" id="nhu:H0264_11030"/>
<gene>
    <name evidence="2" type="ORF">H0264_11030</name>
</gene>
<organism evidence="2 3">
    <name type="scientific">Nocardia huaxiensis</name>
    <dbReference type="NCBI Taxonomy" id="2755382"/>
    <lineage>
        <taxon>Bacteria</taxon>
        <taxon>Bacillati</taxon>
        <taxon>Actinomycetota</taxon>
        <taxon>Actinomycetes</taxon>
        <taxon>Mycobacteriales</taxon>
        <taxon>Nocardiaceae</taxon>
        <taxon>Nocardia</taxon>
    </lineage>
</organism>
<protein>
    <submittedName>
        <fullName evidence="2">ATP-grasp domain-containing protein</fullName>
    </submittedName>
</protein>
<evidence type="ECO:0000313" key="2">
    <source>
        <dbReference type="EMBL" id="QLY32707.1"/>
    </source>
</evidence>
<dbReference type="SUPFAM" id="SSF56059">
    <property type="entry name" value="Glutathione synthetase ATP-binding domain-like"/>
    <property type="match status" value="1"/>
</dbReference>
<reference evidence="2 3" key="1">
    <citation type="submission" date="2020-07" db="EMBL/GenBank/DDBJ databases">
        <authorList>
            <person name="Zhuang K."/>
            <person name="Ran Y."/>
        </authorList>
    </citation>
    <scope>NUCLEOTIDE SEQUENCE [LARGE SCALE GENOMIC DNA]</scope>
    <source>
        <strain evidence="2 3">WCH-YHL-001</strain>
    </source>
</reference>
<feature type="domain" description="ATP-grasp" evidence="1">
    <location>
        <begin position="82"/>
        <end position="237"/>
    </location>
</feature>
<keyword evidence="3" id="KW-1185">Reference proteome</keyword>
<dbReference type="AlphaFoldDB" id="A0A7D6ZK83"/>
<accession>A0A7D6ZK83</accession>
<sequence length="265" mass="28819">MSTLILSPRYSDDSRVMRTAAVRAGWNVIRLGGWRAPEDLMGEPAAVYGEPLYGEAIAAQLELALLDAPQDWLPGLPEEHRKRDIRVSTLGEARQWETPVFVKPADGRKGFEGAVYEGGDGLPPVAALPDTTAVLMAEPVRWELEVRCFVRDGELVTLSPYARFGELAQARDDSWPISAAEEAAARKYLERLLSDVPVAPSVVLDIGLIEGRGWAVVESNSAWGAGVYGCDPAGILEVLERGCVPRAQLDPFDAVWAVDRVRIAG</sequence>
<evidence type="ECO:0000313" key="3">
    <source>
        <dbReference type="Proteomes" id="UP000515512"/>
    </source>
</evidence>
<dbReference type="Pfam" id="PF18299">
    <property type="entry name" value="R2K_2"/>
    <property type="match status" value="1"/>
</dbReference>